<dbReference type="Proteomes" id="UP000662857">
    <property type="component" value="Chromosome"/>
</dbReference>
<dbReference type="PANTHER" id="PTHR43611:SF3">
    <property type="entry name" value="FLAVIN MONONUCLEOTIDE HYDROLASE 1, CHLOROPLATIC"/>
    <property type="match status" value="1"/>
</dbReference>
<dbReference type="InterPro" id="IPR036412">
    <property type="entry name" value="HAD-like_sf"/>
</dbReference>
<dbReference type="Gene3D" id="3.40.50.1000">
    <property type="entry name" value="HAD superfamily/HAD-like"/>
    <property type="match status" value="1"/>
</dbReference>
<dbReference type="Pfam" id="PF00702">
    <property type="entry name" value="Hydrolase"/>
    <property type="match status" value="1"/>
</dbReference>
<name>A0A895YCK6_9ACTN</name>
<keyword evidence="2" id="KW-1185">Reference proteome</keyword>
<dbReference type="Gene3D" id="1.10.150.240">
    <property type="entry name" value="Putative phosphatase, domain 2"/>
    <property type="match status" value="1"/>
</dbReference>
<evidence type="ECO:0000313" key="1">
    <source>
        <dbReference type="EMBL" id="QSB15564.1"/>
    </source>
</evidence>
<accession>A0A895YCK6</accession>
<dbReference type="AlphaFoldDB" id="A0A895YCK6"/>
<dbReference type="PANTHER" id="PTHR43611">
    <property type="entry name" value="ALPHA-D-GLUCOSE 1-PHOSPHATE PHOSPHATASE"/>
    <property type="match status" value="1"/>
</dbReference>
<reference evidence="1" key="1">
    <citation type="submission" date="2021-02" db="EMBL/GenBank/DDBJ databases">
        <title>Natrosporangium hydrolyticum gen. nov., sp. nov, a haloalkaliphilic actinobacterium from a soda solonchak soil.</title>
        <authorList>
            <person name="Sorokin D.Y."/>
            <person name="Khijniak T.V."/>
            <person name="Zakharycheva A.P."/>
            <person name="Boueva O.V."/>
            <person name="Ariskina E.V."/>
            <person name="Hahnke R.L."/>
            <person name="Bunk B."/>
            <person name="Sproer C."/>
            <person name="Schumann P."/>
            <person name="Evtushenko L.I."/>
            <person name="Kublanov I.V."/>
        </authorList>
    </citation>
    <scope>NUCLEOTIDE SEQUENCE</scope>
    <source>
        <strain evidence="1">DSM 106523</strain>
    </source>
</reference>
<dbReference type="SFLD" id="SFLDS00003">
    <property type="entry name" value="Haloacid_Dehalogenase"/>
    <property type="match status" value="1"/>
</dbReference>
<sequence length="217" mass="24017">MTRDLRTVIFDVGGVLLDWDPRYLYRRLLPDEAAVERFLAEVCTPTWNAEVDRGWPWPAAVAERCTAFPDHAELITAYDARWSEMVAGPIEGTVAILQELRGGPGLYALTNFSTPKFAQVRAEYPFLSWFAGIVVSAEERLIKPDPRLYQILFDRHGLDPAAAVYIDDSVANVTTARELGMTGLHFTGPDQLRGDLTQLGLLPARATSITGAARNLA</sequence>
<evidence type="ECO:0000313" key="2">
    <source>
        <dbReference type="Proteomes" id="UP000662857"/>
    </source>
</evidence>
<dbReference type="InterPro" id="IPR023198">
    <property type="entry name" value="PGP-like_dom2"/>
</dbReference>
<dbReference type="InterPro" id="IPR023214">
    <property type="entry name" value="HAD_sf"/>
</dbReference>
<gene>
    <name evidence="1" type="ORF">JQS43_04220</name>
</gene>
<dbReference type="SFLD" id="SFLDG01129">
    <property type="entry name" value="C1.5:_HAD__Beta-PGM__Phosphata"/>
    <property type="match status" value="1"/>
</dbReference>
<protein>
    <submittedName>
        <fullName evidence="1">HAD family phosphatase</fullName>
    </submittedName>
</protein>
<dbReference type="SUPFAM" id="SSF56784">
    <property type="entry name" value="HAD-like"/>
    <property type="match status" value="1"/>
</dbReference>
<dbReference type="InterPro" id="IPR006439">
    <property type="entry name" value="HAD-SF_hydro_IA"/>
</dbReference>
<dbReference type="CDD" id="cd02603">
    <property type="entry name" value="HAD_sEH-N_like"/>
    <property type="match status" value="1"/>
</dbReference>
<dbReference type="NCBIfam" id="TIGR01509">
    <property type="entry name" value="HAD-SF-IA-v3"/>
    <property type="match status" value="1"/>
</dbReference>
<dbReference type="PRINTS" id="PR00413">
    <property type="entry name" value="HADHALOGNASE"/>
</dbReference>
<dbReference type="RefSeq" id="WP_239677742.1">
    <property type="nucleotide sequence ID" value="NZ_CP070499.1"/>
</dbReference>
<dbReference type="EMBL" id="CP070499">
    <property type="protein sequence ID" value="QSB15564.1"/>
    <property type="molecule type" value="Genomic_DNA"/>
</dbReference>
<dbReference type="KEGG" id="nhy:JQS43_04220"/>
<organism evidence="1 2">
    <name type="scientific">Natronosporangium hydrolyticum</name>
    <dbReference type="NCBI Taxonomy" id="2811111"/>
    <lineage>
        <taxon>Bacteria</taxon>
        <taxon>Bacillati</taxon>
        <taxon>Actinomycetota</taxon>
        <taxon>Actinomycetes</taxon>
        <taxon>Micromonosporales</taxon>
        <taxon>Micromonosporaceae</taxon>
        <taxon>Natronosporangium</taxon>
    </lineage>
</organism>
<proteinExistence type="predicted"/>